<gene>
    <name evidence="11" type="ORF">Cgig2_033785</name>
</gene>
<dbReference type="GO" id="GO:0070860">
    <property type="term" value="C:RNA polymerase I core factor complex"/>
    <property type="evidence" value="ECO:0007669"/>
    <property type="project" value="InterPro"/>
</dbReference>
<organism evidence="11 12">
    <name type="scientific">Carnegiea gigantea</name>
    <dbReference type="NCBI Taxonomy" id="171969"/>
    <lineage>
        <taxon>Eukaryota</taxon>
        <taxon>Viridiplantae</taxon>
        <taxon>Streptophyta</taxon>
        <taxon>Embryophyta</taxon>
        <taxon>Tracheophyta</taxon>
        <taxon>Spermatophyta</taxon>
        <taxon>Magnoliopsida</taxon>
        <taxon>eudicotyledons</taxon>
        <taxon>Gunneridae</taxon>
        <taxon>Pentapetalae</taxon>
        <taxon>Caryophyllales</taxon>
        <taxon>Cactineae</taxon>
        <taxon>Cactaceae</taxon>
        <taxon>Cactoideae</taxon>
        <taxon>Echinocereeae</taxon>
        <taxon>Carnegiea</taxon>
    </lineage>
</organism>
<sequence>MTTGLCSDVVTYQMMLQLQCQTLVTTFHVIPLVCGIATKLWLYFLASTWVFASAWPDEVLAQSETTDRKDQEETKKYKAGEPRNINDERMAVVWFNSLKKTIPLSSTLMVLYLACHVIRALTFPTDILRWMVEGKLPYLSGFTDIEKSMARLDKSLKFVEMFVQIPGKCIEKMIVSIEKASFACPFSTSCMFRPLEVISLQKLESGVAFIAVSLGLNLPSINFDGIASCYLQELALPVEKILPYAHRVFEWSSPAELWLSANESRLPPRVRVMSMLIVVIRILYNSNGFGVWEDSLATQVRSPAQVQPSSRHLKDDFRKGSASDGESLPSAHKFEFEASELLRSLKKRYLELNNGYGNLLIIMPSPFSPPPLQFCLT</sequence>
<dbReference type="OrthoDB" id="10069252at2759"/>
<keyword evidence="7" id="KW-0238">DNA-binding</keyword>
<dbReference type="AlphaFoldDB" id="A0A9Q1QHU4"/>
<reference evidence="11" key="1">
    <citation type="submission" date="2022-04" db="EMBL/GenBank/DDBJ databases">
        <title>Carnegiea gigantea Genome sequencing and assembly v2.</title>
        <authorList>
            <person name="Copetti D."/>
            <person name="Sanderson M.J."/>
            <person name="Burquez A."/>
            <person name="Wojciechowski M.F."/>
        </authorList>
    </citation>
    <scope>NUCLEOTIDE SEQUENCE</scope>
    <source>
        <strain evidence="11">SGP5-SGP5p</strain>
        <tissue evidence="11">Aerial part</tissue>
    </source>
</reference>
<protein>
    <recommendedName>
        <fullName evidence="10">Rrn7/TAF1B N-terminal cyclin domain-containing protein</fullName>
    </recommendedName>
</protein>
<comment type="subcellular location">
    <subcellularLocation>
        <location evidence="1">Nucleus</location>
        <location evidence="1">Nucleolus</location>
    </subcellularLocation>
</comment>
<dbReference type="GO" id="GO:0001164">
    <property type="term" value="F:RNA polymerase I core promoter sequence-specific DNA binding"/>
    <property type="evidence" value="ECO:0007669"/>
    <property type="project" value="InterPro"/>
</dbReference>
<dbReference type="PANTHER" id="PTHR31576:SF2">
    <property type="entry name" value="TATA BOX-BINDING PROTEIN-ASSOCIATED FACTOR RNA POLYMERASE I SUBUNIT B"/>
    <property type="match status" value="1"/>
</dbReference>
<accession>A0A9Q1QHU4</accession>
<evidence type="ECO:0000256" key="6">
    <source>
        <dbReference type="ARBA" id="ARBA00023015"/>
    </source>
</evidence>
<dbReference type="GO" id="GO:0042790">
    <property type="term" value="P:nucleolar large rRNA transcription by RNA polymerase I"/>
    <property type="evidence" value="ECO:0007669"/>
    <property type="project" value="TreeGrafter"/>
</dbReference>
<dbReference type="InterPro" id="IPR048540">
    <property type="entry name" value="Rrn7_cyclin_N"/>
</dbReference>
<dbReference type="GO" id="GO:0008270">
    <property type="term" value="F:zinc ion binding"/>
    <property type="evidence" value="ECO:0007669"/>
    <property type="project" value="UniProtKB-KW"/>
</dbReference>
<evidence type="ECO:0000256" key="1">
    <source>
        <dbReference type="ARBA" id="ARBA00004604"/>
    </source>
</evidence>
<dbReference type="Proteomes" id="UP001153076">
    <property type="component" value="Unassembled WGS sequence"/>
</dbReference>
<name>A0A9Q1QHU4_9CARY</name>
<keyword evidence="3" id="KW-0479">Metal-binding</keyword>
<evidence type="ECO:0000259" key="10">
    <source>
        <dbReference type="Pfam" id="PF20644"/>
    </source>
</evidence>
<evidence type="ECO:0000256" key="3">
    <source>
        <dbReference type="ARBA" id="ARBA00022723"/>
    </source>
</evidence>
<dbReference type="PANTHER" id="PTHR31576">
    <property type="entry name" value="TATA BOX-BINDING PROTEIN-ASSOCIATED FACTOR RNA POLYMERASE I SUBUNIT B"/>
    <property type="match status" value="1"/>
</dbReference>
<evidence type="ECO:0000256" key="2">
    <source>
        <dbReference type="ARBA" id="ARBA00006899"/>
    </source>
</evidence>
<evidence type="ECO:0000256" key="5">
    <source>
        <dbReference type="ARBA" id="ARBA00022833"/>
    </source>
</evidence>
<keyword evidence="9" id="KW-0539">Nucleus</keyword>
<feature type="domain" description="Rrn7/TAF1B N-terminal cyclin" evidence="10">
    <location>
        <begin position="12"/>
        <end position="142"/>
    </location>
</feature>
<keyword evidence="4" id="KW-0863">Zinc-finger</keyword>
<keyword evidence="12" id="KW-1185">Reference proteome</keyword>
<comment type="caution">
    <text evidence="11">The sequence shown here is derived from an EMBL/GenBank/DDBJ whole genome shotgun (WGS) entry which is preliminary data.</text>
</comment>
<proteinExistence type="inferred from homology"/>
<keyword evidence="8" id="KW-0804">Transcription</keyword>
<keyword evidence="5" id="KW-0862">Zinc</keyword>
<evidence type="ECO:0000256" key="9">
    <source>
        <dbReference type="ARBA" id="ARBA00023242"/>
    </source>
</evidence>
<dbReference type="Pfam" id="PF20644">
    <property type="entry name" value="Rrn7_cyclin_N"/>
    <property type="match status" value="1"/>
</dbReference>
<comment type="similarity">
    <text evidence="2">Belongs to the RRN7/TAF1B family.</text>
</comment>
<evidence type="ECO:0000256" key="8">
    <source>
        <dbReference type="ARBA" id="ARBA00023163"/>
    </source>
</evidence>
<evidence type="ECO:0000256" key="7">
    <source>
        <dbReference type="ARBA" id="ARBA00023125"/>
    </source>
</evidence>
<evidence type="ECO:0000256" key="4">
    <source>
        <dbReference type="ARBA" id="ARBA00022771"/>
    </source>
</evidence>
<evidence type="ECO:0000313" key="11">
    <source>
        <dbReference type="EMBL" id="KAJ8442021.1"/>
    </source>
</evidence>
<keyword evidence="6" id="KW-0805">Transcription regulation</keyword>
<evidence type="ECO:0000313" key="12">
    <source>
        <dbReference type="Proteomes" id="UP001153076"/>
    </source>
</evidence>
<dbReference type="InterPro" id="IPR033599">
    <property type="entry name" value="TAF1B/Rrn7"/>
</dbReference>
<dbReference type="EMBL" id="JAKOGI010000148">
    <property type="protein sequence ID" value="KAJ8442021.1"/>
    <property type="molecule type" value="Genomic_DNA"/>
</dbReference>